<dbReference type="InterPro" id="IPR041078">
    <property type="entry name" value="Plavaka"/>
</dbReference>
<proteinExistence type="predicted"/>
<feature type="region of interest" description="Disordered" evidence="1">
    <location>
        <begin position="32"/>
        <end position="60"/>
    </location>
</feature>
<sequence>MDIDQEVHVPTKNSLLRSLPAHRVDIHIQKFGGQAGAPVPGSDIPGHTQHNSSDGFSHYQSQIDGTKQNMYAPFTSQLDWEIARWAKMRGPGSTAFTDLLSIDGVYESLGLSYRNSNDLNRIIDQLPSRRPAFKRDEIIVAGEAFDLYKRDILECIRALYGSPEHAQYLCVVPERHYSDADMTCRLYHDIHTGKWWWSTQKAVEKDKPGATIIPVILSSDKTQVTLFCNKSAYPVYLTIGNLPKEIRRKPSQQGQILLAYLPTTKLQHISNKASCRRVVTNLFHACMGHLLAPLKKAGIDGVVMQSGDGVKRRCHPILAMYIGDYPEQMLVTCGYYGDSPVCMVKKDRLGEYPCMADFRNAVDSTEAAKKLTMDQDEWIKSCTDTNIKPVQHPFWENLPYTDIFRSITPDLLHGMYQGVMKHLIEWLTKIVGGDEVDARVRRLPANHGIRHFSKGITSLSRVSGAEHKQMCTFLLALAVDIPKLSLQESRTLLVATRAILDFLYLACYPIHLGAREQFNLPKLHFLAHYRRAIELYGTCDNYNTETTERLHIDFAKDAYRASNCKDEFSQMTKWLERREKIIHHTNYITWRQSSPLDPSTPSLPSPNLPVTHLNSGIRYDFPGSQRTLADLKCKLTPKMTRFPTVKSVSLSKIHDAYSADLFVPALKRFIAQFRNPDLRPNEVEEMANFISLPFSSIPVWHRIKFQNEELYGKKTLNVVNAHPQRLNSRQQVIQASHFDVALIQANTQDSNTHEYLKGMRLGRVRVIFSLPENTLDKIFPANVTPPPAHLAYVEWFSKFTRSPEPYLGLFKVRRDVLNNGSRNASVVPVEMIRHSVHLFPKWGGSVPPEWTSENVLDECPWFLLNPFKDIHMYFNMS</sequence>
<gene>
    <name evidence="2" type="ORF">K435DRAFT_679407</name>
</gene>
<organism evidence="2 3">
    <name type="scientific">Dendrothele bispora (strain CBS 962.96)</name>
    <dbReference type="NCBI Taxonomy" id="1314807"/>
    <lineage>
        <taxon>Eukaryota</taxon>
        <taxon>Fungi</taxon>
        <taxon>Dikarya</taxon>
        <taxon>Basidiomycota</taxon>
        <taxon>Agaricomycotina</taxon>
        <taxon>Agaricomycetes</taxon>
        <taxon>Agaricomycetidae</taxon>
        <taxon>Agaricales</taxon>
        <taxon>Agaricales incertae sedis</taxon>
        <taxon>Dendrothele</taxon>
    </lineage>
</organism>
<dbReference type="OrthoDB" id="3252362at2759"/>
<dbReference type="EMBL" id="ML179401">
    <property type="protein sequence ID" value="THU88663.1"/>
    <property type="molecule type" value="Genomic_DNA"/>
</dbReference>
<evidence type="ECO:0000256" key="1">
    <source>
        <dbReference type="SAM" id="MobiDB-lite"/>
    </source>
</evidence>
<dbReference type="Proteomes" id="UP000297245">
    <property type="component" value="Unassembled WGS sequence"/>
</dbReference>
<name>A0A4S8LIL0_DENBC</name>
<feature type="compositionally biased region" description="Polar residues" evidence="1">
    <location>
        <begin position="48"/>
        <end position="60"/>
    </location>
</feature>
<accession>A0A4S8LIL0</accession>
<reference evidence="2 3" key="1">
    <citation type="journal article" date="2019" name="Nat. Ecol. Evol.">
        <title>Megaphylogeny resolves global patterns of mushroom evolution.</title>
        <authorList>
            <person name="Varga T."/>
            <person name="Krizsan K."/>
            <person name="Foldi C."/>
            <person name="Dima B."/>
            <person name="Sanchez-Garcia M."/>
            <person name="Sanchez-Ramirez S."/>
            <person name="Szollosi G.J."/>
            <person name="Szarkandi J.G."/>
            <person name="Papp V."/>
            <person name="Albert L."/>
            <person name="Andreopoulos W."/>
            <person name="Angelini C."/>
            <person name="Antonin V."/>
            <person name="Barry K.W."/>
            <person name="Bougher N.L."/>
            <person name="Buchanan P."/>
            <person name="Buyck B."/>
            <person name="Bense V."/>
            <person name="Catcheside P."/>
            <person name="Chovatia M."/>
            <person name="Cooper J."/>
            <person name="Damon W."/>
            <person name="Desjardin D."/>
            <person name="Finy P."/>
            <person name="Geml J."/>
            <person name="Haridas S."/>
            <person name="Hughes K."/>
            <person name="Justo A."/>
            <person name="Karasinski D."/>
            <person name="Kautmanova I."/>
            <person name="Kiss B."/>
            <person name="Kocsube S."/>
            <person name="Kotiranta H."/>
            <person name="LaButti K.M."/>
            <person name="Lechner B.E."/>
            <person name="Liimatainen K."/>
            <person name="Lipzen A."/>
            <person name="Lukacs Z."/>
            <person name="Mihaltcheva S."/>
            <person name="Morgado L.N."/>
            <person name="Niskanen T."/>
            <person name="Noordeloos M.E."/>
            <person name="Ohm R.A."/>
            <person name="Ortiz-Santana B."/>
            <person name="Ovrebo C."/>
            <person name="Racz N."/>
            <person name="Riley R."/>
            <person name="Savchenko A."/>
            <person name="Shiryaev A."/>
            <person name="Soop K."/>
            <person name="Spirin V."/>
            <person name="Szebenyi C."/>
            <person name="Tomsovsky M."/>
            <person name="Tulloss R.E."/>
            <person name="Uehling J."/>
            <person name="Grigoriev I.V."/>
            <person name="Vagvolgyi C."/>
            <person name="Papp T."/>
            <person name="Martin F.M."/>
            <person name="Miettinen O."/>
            <person name="Hibbett D.S."/>
            <person name="Nagy L.G."/>
        </authorList>
    </citation>
    <scope>NUCLEOTIDE SEQUENCE [LARGE SCALE GENOMIC DNA]</scope>
    <source>
        <strain evidence="2 3">CBS 962.96</strain>
    </source>
</reference>
<evidence type="ECO:0000313" key="3">
    <source>
        <dbReference type="Proteomes" id="UP000297245"/>
    </source>
</evidence>
<evidence type="ECO:0000313" key="2">
    <source>
        <dbReference type="EMBL" id="THU88663.1"/>
    </source>
</evidence>
<keyword evidence="3" id="KW-1185">Reference proteome</keyword>
<dbReference type="AlphaFoldDB" id="A0A4S8LIL0"/>
<protein>
    <submittedName>
        <fullName evidence="2">Uncharacterized protein</fullName>
    </submittedName>
</protein>
<dbReference type="Pfam" id="PF18759">
    <property type="entry name" value="Plavaka"/>
    <property type="match status" value="1"/>
</dbReference>